<name>A0A399R0D4_9PROT</name>
<keyword evidence="4" id="KW-1185">Reference proteome</keyword>
<dbReference type="PANTHER" id="PTHR13891:SF1">
    <property type="entry name" value="CYTOCHROME C OXIDASE ASSEMBLY FACTOR 7"/>
    <property type="match status" value="1"/>
</dbReference>
<evidence type="ECO:0000313" key="3">
    <source>
        <dbReference type="EMBL" id="RIJ24620.1"/>
    </source>
</evidence>
<dbReference type="OrthoDB" id="7615610at2"/>
<dbReference type="InterPro" id="IPR006597">
    <property type="entry name" value="Sel1-like"/>
</dbReference>
<comment type="caution">
    <text evidence="3">The sequence shown here is derived from an EMBL/GenBank/DDBJ whole genome shotgun (WGS) entry which is preliminary data.</text>
</comment>
<dbReference type="RefSeq" id="WP_119379809.1">
    <property type="nucleotide sequence ID" value="NZ_QWGB01000005.1"/>
</dbReference>
<dbReference type="PANTHER" id="PTHR13891">
    <property type="entry name" value="CYTOCHROME C OXIDASE ASSEMBLY FACTOR 7"/>
    <property type="match status" value="1"/>
</dbReference>
<sequence length="469" mass="51190">MTPFTRHWKAVVSIIAMHGVLEPTAMAMEPASLPDRGNPEWIAQCGEEGGYAACENLANQHLKGLDGVPVSRTYTGYYLLKACRYGNLEMCEYAVGMVYDDAGNLAEEPGAPSIFKEAIAIRCVAGDPLVCIAGVGPFRDEDKPNYDPDYVGRSYSIGCDRGLASACFSQGLWFSPFGSVEGVTAEAEKSLLGYRRACISEPGDDQLFDAEDVAFGCYMSYHFLKGGEGVAAEPDQAEHALYRSCDIGDAENCELAASSFHHGVNSVQKNPVSARAMAKRGCELGSMVACEMEGNFAYSDQDYPVSFAAYSQACDAVPSENNCTMAASTAYFAFGEDHNNTTKYAKAACERGDGWSCYSYASATYWLDGDRHNRHLYAKACSLSYTPGCDMVEELDAVAARNAEIDRRNEQMIADLQRPVQPIPRTPTLGEQIETLGNSFKDWKPSYCKNSSITSRDGRYTTRPECADY</sequence>
<dbReference type="Gene3D" id="1.25.40.10">
    <property type="entry name" value="Tetratricopeptide repeat domain"/>
    <property type="match status" value="1"/>
</dbReference>
<evidence type="ECO:0000256" key="2">
    <source>
        <dbReference type="ARBA" id="ARBA00022737"/>
    </source>
</evidence>
<proteinExistence type="inferred from homology"/>
<dbReference type="InterPro" id="IPR040239">
    <property type="entry name" value="HcpB-like"/>
</dbReference>
<dbReference type="EMBL" id="QWGB01000005">
    <property type="protein sequence ID" value="RIJ24620.1"/>
    <property type="molecule type" value="Genomic_DNA"/>
</dbReference>
<comment type="similarity">
    <text evidence="1">Belongs to the hcp beta-lactamase family.</text>
</comment>
<dbReference type="InterPro" id="IPR011990">
    <property type="entry name" value="TPR-like_helical_dom_sf"/>
</dbReference>
<reference evidence="3 4" key="1">
    <citation type="submission" date="2018-08" db="EMBL/GenBank/DDBJ databases">
        <title>Henriciella mobilis sp. nov., isolated from seawater.</title>
        <authorList>
            <person name="Cheng H."/>
            <person name="Wu Y.-H."/>
            <person name="Xu X.-W."/>
            <person name="Guo L.-L."/>
        </authorList>
    </citation>
    <scope>NUCLEOTIDE SEQUENCE [LARGE SCALE GENOMIC DNA]</scope>
    <source>
        <strain evidence="3 4">CCUG66934</strain>
    </source>
</reference>
<organism evidence="3 4">
    <name type="scientific">Henriciella barbarensis</name>
    <dbReference type="NCBI Taxonomy" id="86342"/>
    <lineage>
        <taxon>Bacteria</taxon>
        <taxon>Pseudomonadati</taxon>
        <taxon>Pseudomonadota</taxon>
        <taxon>Alphaproteobacteria</taxon>
        <taxon>Hyphomonadales</taxon>
        <taxon>Hyphomonadaceae</taxon>
        <taxon>Henriciella</taxon>
    </lineage>
</organism>
<keyword evidence="2" id="KW-0677">Repeat</keyword>
<protein>
    <submittedName>
        <fullName evidence="3">Sel1 repeat family protein</fullName>
    </submittedName>
</protein>
<dbReference type="Proteomes" id="UP000265431">
    <property type="component" value="Unassembled WGS sequence"/>
</dbReference>
<dbReference type="SUPFAM" id="SSF81901">
    <property type="entry name" value="HCP-like"/>
    <property type="match status" value="1"/>
</dbReference>
<accession>A0A399R0D4</accession>
<gene>
    <name evidence="3" type="ORF">D1224_10460</name>
</gene>
<dbReference type="AlphaFoldDB" id="A0A399R0D4"/>
<dbReference type="SMART" id="SM00671">
    <property type="entry name" value="SEL1"/>
    <property type="match status" value="3"/>
</dbReference>
<evidence type="ECO:0000313" key="4">
    <source>
        <dbReference type="Proteomes" id="UP000265431"/>
    </source>
</evidence>
<evidence type="ECO:0000256" key="1">
    <source>
        <dbReference type="ARBA" id="ARBA00008486"/>
    </source>
</evidence>